<evidence type="ECO:0000256" key="1">
    <source>
        <dbReference type="ARBA" id="ARBA00022741"/>
    </source>
</evidence>
<dbReference type="InterPro" id="IPR042099">
    <property type="entry name" value="ANL_N_sf"/>
</dbReference>
<dbReference type="PANTHER" id="PTHR43272:SF33">
    <property type="entry name" value="AMP-BINDING DOMAIN-CONTAINING PROTEIN-RELATED"/>
    <property type="match status" value="1"/>
</dbReference>
<accession>Q6BWM7</accession>
<dbReference type="eggNOG" id="KOG1256">
    <property type="taxonomic scope" value="Eukaryota"/>
</dbReference>
<dbReference type="Pfam" id="PF00501">
    <property type="entry name" value="AMP-binding"/>
    <property type="match status" value="1"/>
</dbReference>
<keyword evidence="1" id="KW-0547">Nucleotide-binding</keyword>
<name>Q6BWM7_DEBHA</name>
<organism evidence="4 5">
    <name type="scientific">Debaryomyces hansenii (strain ATCC 36239 / CBS 767 / BCRC 21394 / JCM 1990 / NBRC 0083 / IGC 2968)</name>
    <name type="common">Yeast</name>
    <name type="synonym">Torulaspora hansenii</name>
    <dbReference type="NCBI Taxonomy" id="284592"/>
    <lineage>
        <taxon>Eukaryota</taxon>
        <taxon>Fungi</taxon>
        <taxon>Dikarya</taxon>
        <taxon>Ascomycota</taxon>
        <taxon>Saccharomycotina</taxon>
        <taxon>Pichiomycetes</taxon>
        <taxon>Debaryomycetaceae</taxon>
        <taxon>Debaryomyces</taxon>
    </lineage>
</organism>
<sequence>MAALFNESQEQIHSLIQKSLPLDPMQLCDSVPLPNSAKPGFSPIYRNKFSPDKLIESPHPSLNTLKKIMYYAEHTYGDRECIGWRNELEDGSFSSYEWQTYSEVITRQRNFGAGLFFILMNNPFKTDSPAHLKIDNHLTQSNDDSFVVSIFSHNRPEWLIADMACVNYSITNTALYDSLGPEASKYILELTESPVVVCTKSKLEQVIQLKKSCPKELSNLIAVVCMDPLDLANTKSNDYQILLLAKECNISLFDFKQVEKLGKIYPVHDIPSTPDTIYTISFTSGTTGANPKGVVLTNRNAVSGTTFCVSNMSENKRMTMYCFLPLAHIYQRQSIFFSVFQGISIGFPQSSSPLSLLDDVKILKPNVLSLVPRVYTKLEAAIKAQTTHNDEKPILKAVFSKAINKKIELQSQEDGVEGGHVIYDRVLSLLRKKLGFDNLELFTTGSAPISSETVKFVKAAFNTGLIQGYGSTESYAGIAGSLRYEASPGSCGSIGITTEMKLRDIPEMNYFSSDKEGPRGELLIRGPQIFKEYFKDAEETKKSKDEEGWFYTGDIARIDASNGRLYIIDRVKNFFKLAQGEYITPEKIENNYLSSFPLVQQLYVHGDSLQTFLLAVVGVEPDSIKKWLETKCNINQSELSSNDAIIEYINKKENKAKFLGEMNKSTGGSLQGYEKVHNVYIDIEPLTIETNVLTPTLKIRRPIASKFFRSEFDRLYDEGSLIHNNSSKF</sequence>
<protein>
    <submittedName>
        <fullName evidence="4">DEHA2B10120p</fullName>
    </submittedName>
</protein>
<evidence type="ECO:0000256" key="2">
    <source>
        <dbReference type="ARBA" id="ARBA00022840"/>
    </source>
</evidence>
<dbReference type="OrthoDB" id="1700726at2759"/>
<dbReference type="InterPro" id="IPR000873">
    <property type="entry name" value="AMP-dep_synth/lig_dom"/>
</dbReference>
<proteinExistence type="predicted"/>
<feature type="domain" description="AMP-dependent synthetase/ligase" evidence="3">
    <location>
        <begin position="147"/>
        <end position="534"/>
    </location>
</feature>
<dbReference type="Gene3D" id="3.40.50.12780">
    <property type="entry name" value="N-terminal domain of ligase-like"/>
    <property type="match status" value="1"/>
</dbReference>
<evidence type="ECO:0000259" key="3">
    <source>
        <dbReference type="Pfam" id="PF00501"/>
    </source>
</evidence>
<dbReference type="STRING" id="284592.Q6BWM7"/>
<gene>
    <name evidence="4" type="ordered locus">DEHA2B10120g</name>
</gene>
<dbReference type="GO" id="GO:0005783">
    <property type="term" value="C:endoplasmic reticulum"/>
    <property type="evidence" value="ECO:0007669"/>
    <property type="project" value="TreeGrafter"/>
</dbReference>
<dbReference type="KEGG" id="dha:DEHA2B10120g"/>
<keyword evidence="5" id="KW-1185">Reference proteome</keyword>
<dbReference type="GeneID" id="2913316"/>
<dbReference type="RefSeq" id="XP_457392.1">
    <property type="nucleotide sequence ID" value="XM_457392.1"/>
</dbReference>
<dbReference type="HOGENOM" id="CLU_000022_45_4_1"/>
<dbReference type="GO" id="GO:0004467">
    <property type="term" value="F:long-chain fatty acid-CoA ligase activity"/>
    <property type="evidence" value="ECO:0007669"/>
    <property type="project" value="TreeGrafter"/>
</dbReference>
<dbReference type="InParanoid" id="Q6BWM7"/>
<keyword evidence="2" id="KW-0067">ATP-binding</keyword>
<dbReference type="OMA" id="WYHSIGL"/>
<reference evidence="4 5" key="1">
    <citation type="journal article" date="2004" name="Nature">
        <title>Genome evolution in yeasts.</title>
        <authorList>
            <consortium name="Genolevures"/>
            <person name="Dujon B."/>
            <person name="Sherman D."/>
            <person name="Fischer G."/>
            <person name="Durrens P."/>
            <person name="Casaregola S."/>
            <person name="Lafontaine I."/>
            <person name="de Montigny J."/>
            <person name="Marck C."/>
            <person name="Neuveglise C."/>
            <person name="Talla E."/>
            <person name="Goffard N."/>
            <person name="Frangeul L."/>
            <person name="Aigle M."/>
            <person name="Anthouard V."/>
            <person name="Babour A."/>
            <person name="Barbe V."/>
            <person name="Barnay S."/>
            <person name="Blanchin S."/>
            <person name="Beckerich J.M."/>
            <person name="Beyne E."/>
            <person name="Bleykasten C."/>
            <person name="Boisrame A."/>
            <person name="Boyer J."/>
            <person name="Cattolico L."/>
            <person name="Confanioleri F."/>
            <person name="de Daruvar A."/>
            <person name="Despons L."/>
            <person name="Fabre E."/>
            <person name="Fairhead C."/>
            <person name="Ferry-Dumazet H."/>
            <person name="Groppi A."/>
            <person name="Hantraye F."/>
            <person name="Hennequin C."/>
            <person name="Jauniaux N."/>
            <person name="Joyet P."/>
            <person name="Kachouri R."/>
            <person name="Kerrest A."/>
            <person name="Koszul R."/>
            <person name="Lemaire M."/>
            <person name="Lesur I."/>
            <person name="Ma L."/>
            <person name="Muller H."/>
            <person name="Nicaud J.M."/>
            <person name="Nikolski M."/>
            <person name="Oztas S."/>
            <person name="Ozier-Kalogeropoulos O."/>
            <person name="Pellenz S."/>
            <person name="Potier S."/>
            <person name="Richard G.F."/>
            <person name="Straub M.L."/>
            <person name="Suleau A."/>
            <person name="Swennene D."/>
            <person name="Tekaia F."/>
            <person name="Wesolowski-Louvel M."/>
            <person name="Westhof E."/>
            <person name="Wirth B."/>
            <person name="Zeniou-Meyer M."/>
            <person name="Zivanovic I."/>
            <person name="Bolotin-Fukuhara M."/>
            <person name="Thierry A."/>
            <person name="Bouchier C."/>
            <person name="Caudron B."/>
            <person name="Scarpelli C."/>
            <person name="Gaillardin C."/>
            <person name="Weissenbach J."/>
            <person name="Wincker P."/>
            <person name="Souciet J.L."/>
        </authorList>
    </citation>
    <scope>NUCLEOTIDE SEQUENCE [LARGE SCALE GENOMIC DNA]</scope>
    <source>
        <strain evidence="5">ATCC 36239 / CBS 767 / BCRC 21394 / JCM 1990 / NBRC 0083 / IGC 2968</strain>
    </source>
</reference>
<evidence type="ECO:0000313" key="5">
    <source>
        <dbReference type="Proteomes" id="UP000000599"/>
    </source>
</evidence>
<dbReference type="GO" id="GO:0005524">
    <property type="term" value="F:ATP binding"/>
    <property type="evidence" value="ECO:0007669"/>
    <property type="project" value="UniProtKB-KW"/>
</dbReference>
<dbReference type="GO" id="GO:0016020">
    <property type="term" value="C:membrane"/>
    <property type="evidence" value="ECO:0007669"/>
    <property type="project" value="TreeGrafter"/>
</dbReference>
<dbReference type="Proteomes" id="UP000000599">
    <property type="component" value="Chromosome B"/>
</dbReference>
<dbReference type="EMBL" id="CR382134">
    <property type="protein sequence ID" value="CAG85396.1"/>
    <property type="molecule type" value="Genomic_DNA"/>
</dbReference>
<dbReference type="VEuPathDB" id="FungiDB:DEHA2B10120g"/>
<dbReference type="AlphaFoldDB" id="Q6BWM7"/>
<dbReference type="FunCoup" id="Q6BWM7">
    <property type="interactions" value="313"/>
</dbReference>
<evidence type="ECO:0000313" key="4">
    <source>
        <dbReference type="EMBL" id="CAG85396.1"/>
    </source>
</evidence>
<dbReference type="PANTHER" id="PTHR43272">
    <property type="entry name" value="LONG-CHAIN-FATTY-ACID--COA LIGASE"/>
    <property type="match status" value="1"/>
</dbReference>
<dbReference type="SUPFAM" id="SSF56801">
    <property type="entry name" value="Acetyl-CoA synthetase-like"/>
    <property type="match status" value="1"/>
</dbReference>